<dbReference type="PANTHER" id="PTHR33747">
    <property type="entry name" value="UPF0225 PROTEIN SCO1677"/>
    <property type="match status" value="1"/>
</dbReference>
<evidence type="ECO:0000313" key="1">
    <source>
        <dbReference type="EMBL" id="RKD24947.1"/>
    </source>
</evidence>
<gene>
    <name evidence="1" type="ORF">BEP19_03680</name>
</gene>
<dbReference type="EMBL" id="MCHY01000007">
    <property type="protein sequence ID" value="RKD24947.1"/>
    <property type="molecule type" value="Genomic_DNA"/>
</dbReference>
<comment type="caution">
    <text evidence="1">The sequence shown here is derived from an EMBL/GenBank/DDBJ whole genome shotgun (WGS) entry which is preliminary data.</text>
</comment>
<dbReference type="InterPro" id="IPR004027">
    <property type="entry name" value="SEC_C_motif"/>
</dbReference>
<dbReference type="Pfam" id="PF02810">
    <property type="entry name" value="SEC-C"/>
    <property type="match status" value="1"/>
</dbReference>
<dbReference type="AlphaFoldDB" id="A0A419SLJ4"/>
<dbReference type="SUPFAM" id="SSF103642">
    <property type="entry name" value="Sec-C motif"/>
    <property type="match status" value="1"/>
</dbReference>
<dbReference type="Gene3D" id="3.10.450.50">
    <property type="match status" value="1"/>
</dbReference>
<proteinExistence type="predicted"/>
<reference evidence="1 2" key="1">
    <citation type="submission" date="2016-08" db="EMBL/GenBank/DDBJ databases">
        <title>Novel Firmicute Genomes.</title>
        <authorList>
            <person name="Poppleton D.I."/>
            <person name="Gribaldo S."/>
        </authorList>
    </citation>
    <scope>NUCLEOTIDE SEQUENCE [LARGE SCALE GENOMIC DNA]</scope>
    <source>
        <strain evidence="1 2">RAOx-1</strain>
    </source>
</reference>
<dbReference type="Proteomes" id="UP000284219">
    <property type="component" value="Unassembled WGS sequence"/>
</dbReference>
<accession>A0A419SLJ4</accession>
<evidence type="ECO:0008006" key="3">
    <source>
        <dbReference type="Google" id="ProtNLM"/>
    </source>
</evidence>
<name>A0A419SLJ4_9BACL</name>
<dbReference type="PANTHER" id="PTHR33747:SF1">
    <property type="entry name" value="ADENYLATE CYCLASE-ASSOCIATED CAP C-TERMINAL DOMAIN-CONTAINING PROTEIN"/>
    <property type="match status" value="1"/>
</dbReference>
<protein>
    <recommendedName>
        <fullName evidence="3">Zinc chelation protein SecC</fullName>
    </recommendedName>
</protein>
<sequence length="353" mass="41734">MTKDELNVIRKELNIKGISQLPKQQLIEELVRQAPDHFQTTIQLFDQPRYALLQRLAREGYTSDFDYEFEQIVYLRKFGLVFTGRYQGQNVFVMPNEIREAFNRIDEPPLQATVKKNTELTRLTHGLLFYYGILSMEELMNLAQQYVAEKIDIEHYIELLHDLSLFYEEYDIGNRFQVMHYRVMDPMWIQDELDLRETLDFYPFTKEQLLRAGELDYKDRTPQYRKFKDFLMKKCRLPVVEAEMLIDDLYDGIQNGDDWMNQVGYLQNELGLDRMEQIQEVGDLLVAYSNHTRQWVLKGYSPAELARKEQKSLRTTSRNSEGTVIDFTTKKKVGRNDPCACGSAEKFKRCCGK</sequence>
<keyword evidence="2" id="KW-1185">Reference proteome</keyword>
<evidence type="ECO:0000313" key="2">
    <source>
        <dbReference type="Proteomes" id="UP000284219"/>
    </source>
</evidence>
<organism evidence="1 2">
    <name type="scientific">Ammoniphilus oxalaticus</name>
    <dbReference type="NCBI Taxonomy" id="66863"/>
    <lineage>
        <taxon>Bacteria</taxon>
        <taxon>Bacillati</taxon>
        <taxon>Bacillota</taxon>
        <taxon>Bacilli</taxon>
        <taxon>Bacillales</taxon>
        <taxon>Paenibacillaceae</taxon>
        <taxon>Aneurinibacillus group</taxon>
        <taxon>Ammoniphilus</taxon>
    </lineage>
</organism>